<gene>
    <name evidence="2" type="ORF">AGRA3207_007212</name>
</gene>
<evidence type="ECO:0000313" key="2">
    <source>
        <dbReference type="EMBL" id="QXJ25685.1"/>
    </source>
</evidence>
<reference evidence="2" key="1">
    <citation type="submission" date="2020-07" db="EMBL/GenBank/DDBJ databases">
        <authorList>
            <person name="Tarantini F.S."/>
            <person name="Hong K.W."/>
            <person name="Chan K.G."/>
        </authorList>
    </citation>
    <scope>NUCLEOTIDE SEQUENCE</scope>
    <source>
        <strain evidence="2">32-07</strain>
    </source>
</reference>
<evidence type="ECO:0000313" key="3">
    <source>
        <dbReference type="Proteomes" id="UP001049518"/>
    </source>
</evidence>
<keyword evidence="3" id="KW-1185">Reference proteome</keyword>
<dbReference type="RefSeq" id="WP_231331829.1">
    <property type="nucleotide sequence ID" value="NZ_CP059572.1"/>
</dbReference>
<accession>A0ABX8R3T0</accession>
<dbReference type="PANTHER" id="PTHR37816">
    <property type="entry name" value="YALI0E33011P"/>
    <property type="match status" value="1"/>
</dbReference>
<dbReference type="PANTHER" id="PTHR37816:SF1">
    <property type="entry name" value="TOXIN"/>
    <property type="match status" value="1"/>
</dbReference>
<dbReference type="Proteomes" id="UP001049518">
    <property type="component" value="Chromosome"/>
</dbReference>
<dbReference type="InterPro" id="IPR052922">
    <property type="entry name" value="Cytidylate_Kinase-2"/>
</dbReference>
<feature type="region of interest" description="Disordered" evidence="1">
    <location>
        <begin position="185"/>
        <end position="233"/>
    </location>
</feature>
<dbReference type="SUPFAM" id="SSF52540">
    <property type="entry name" value="P-loop containing nucleoside triphosphate hydrolases"/>
    <property type="match status" value="1"/>
</dbReference>
<dbReference type="EMBL" id="CP059572">
    <property type="protein sequence ID" value="QXJ25685.1"/>
    <property type="molecule type" value="Genomic_DNA"/>
</dbReference>
<evidence type="ECO:0000256" key="1">
    <source>
        <dbReference type="SAM" id="MobiDB-lite"/>
    </source>
</evidence>
<name>A0ABX8R3T0_9ACTN</name>
<feature type="compositionally biased region" description="Pro residues" evidence="1">
    <location>
        <begin position="212"/>
        <end position="222"/>
    </location>
</feature>
<proteinExistence type="predicted"/>
<sequence>MTAAPATSARRIVVLGSPGSGKSTFSHALAAGTGLPLVHLDDVYWRAGWQRPPEDEWERVVERLAAEPSWIIDGNFADTVRRRAERADVVILFDRHPWLCAGALVRRSLRLRGNALLGRPTREYLPAGLTAGDPPVRSVTALVRKAVGFRGRELRLMRPLLAAGPAPVLHCRSRREAARVLRHLSAQERPTPAEPAGVPVCTCAQRQRPGGGPLPRPPGPPPRHVRPVREGST</sequence>
<dbReference type="Gene3D" id="3.40.50.300">
    <property type="entry name" value="P-loop containing nucleotide triphosphate hydrolases"/>
    <property type="match status" value="1"/>
</dbReference>
<protein>
    <recommendedName>
        <fullName evidence="4">Adenylate kinase</fullName>
    </recommendedName>
</protein>
<evidence type="ECO:0008006" key="4">
    <source>
        <dbReference type="Google" id="ProtNLM"/>
    </source>
</evidence>
<organism evidence="2 3">
    <name type="scientific">Actinomadura graeca</name>
    <dbReference type="NCBI Taxonomy" id="2750812"/>
    <lineage>
        <taxon>Bacteria</taxon>
        <taxon>Bacillati</taxon>
        <taxon>Actinomycetota</taxon>
        <taxon>Actinomycetes</taxon>
        <taxon>Streptosporangiales</taxon>
        <taxon>Thermomonosporaceae</taxon>
        <taxon>Actinomadura</taxon>
    </lineage>
</organism>
<dbReference type="InterPro" id="IPR027417">
    <property type="entry name" value="P-loop_NTPase"/>
</dbReference>